<keyword evidence="2" id="KW-1003">Cell membrane</keyword>
<comment type="similarity">
    <text evidence="6">Belongs to the ABC-4 integral membrane protein family.</text>
</comment>
<name>A0A7D5TRD8_9EURY</name>
<dbReference type="OrthoDB" id="11469at2157"/>
<evidence type="ECO:0000313" key="10">
    <source>
        <dbReference type="EMBL" id="QLH81232.1"/>
    </source>
</evidence>
<dbReference type="InterPro" id="IPR025857">
    <property type="entry name" value="MacB_PCD"/>
</dbReference>
<proteinExistence type="inferred from homology"/>
<evidence type="ECO:0000256" key="5">
    <source>
        <dbReference type="ARBA" id="ARBA00023136"/>
    </source>
</evidence>
<keyword evidence="5 7" id="KW-0472">Membrane</keyword>
<evidence type="ECO:0000256" key="4">
    <source>
        <dbReference type="ARBA" id="ARBA00022989"/>
    </source>
</evidence>
<evidence type="ECO:0000313" key="11">
    <source>
        <dbReference type="Proteomes" id="UP000509346"/>
    </source>
</evidence>
<dbReference type="PANTHER" id="PTHR30572">
    <property type="entry name" value="MEMBRANE COMPONENT OF TRANSPORTER-RELATED"/>
    <property type="match status" value="1"/>
</dbReference>
<dbReference type="GeneID" id="56082135"/>
<evidence type="ECO:0000259" key="9">
    <source>
        <dbReference type="Pfam" id="PF12704"/>
    </source>
</evidence>
<feature type="transmembrane region" description="Helical" evidence="7">
    <location>
        <begin position="347"/>
        <end position="368"/>
    </location>
</feature>
<evidence type="ECO:0000256" key="1">
    <source>
        <dbReference type="ARBA" id="ARBA00004651"/>
    </source>
</evidence>
<dbReference type="GO" id="GO:0022857">
    <property type="term" value="F:transmembrane transporter activity"/>
    <property type="evidence" value="ECO:0007669"/>
    <property type="project" value="TreeGrafter"/>
</dbReference>
<dbReference type="Pfam" id="PF02687">
    <property type="entry name" value="FtsX"/>
    <property type="match status" value="1"/>
</dbReference>
<comment type="subcellular location">
    <subcellularLocation>
        <location evidence="1">Cell membrane</location>
        <topology evidence="1">Multi-pass membrane protein</topology>
    </subcellularLocation>
</comment>
<dbReference type="InterPro" id="IPR003838">
    <property type="entry name" value="ABC3_permease_C"/>
</dbReference>
<dbReference type="PANTHER" id="PTHR30572:SF4">
    <property type="entry name" value="ABC TRANSPORTER PERMEASE YTRF"/>
    <property type="match status" value="1"/>
</dbReference>
<dbReference type="InterPro" id="IPR050250">
    <property type="entry name" value="Macrolide_Exporter_MacB"/>
</dbReference>
<feature type="domain" description="MacB-like periplasmic core" evidence="9">
    <location>
        <begin position="27"/>
        <end position="223"/>
    </location>
</feature>
<feature type="transmembrane region" description="Helical" evidence="7">
    <location>
        <begin position="253"/>
        <end position="277"/>
    </location>
</feature>
<accession>A0A7D5TRD8</accession>
<dbReference type="Pfam" id="PF12704">
    <property type="entry name" value="MacB_PCD"/>
    <property type="match status" value="1"/>
</dbReference>
<dbReference type="KEGG" id="hpel:HZS54_06060"/>
<sequence>MSIADLLWRFPSAQMAWRNLGRNRLRTALAALGIIIGVVAICSLGMATVALQQQAMSQLGSIGDEVTIRSGQDSDTDGVTEDQVETIRNLVSNGEVVPQKSNSTTITSRGGQEAWLQVTGVTNAAALYNLSSGDAPERFRSGALISSTTATRLGLEAGDPVEYDESLYRIQGFIAPDGPTFGPGGGELVLPLSALSEQNYYDSVTILTADSSTATEIGNRLDEYFNTEEEEELSINTFGGAGQIGGFFNTLSLALLAIGGISLVVASVAILNVMLMSTVERRGEIGVLRAVGIRRGEVLRMILTEAALMGAVGGLVGAAMSLITGAVIFHYIMGNALGVLDWSSSKYLLYGFGFAVTASVLSGLYPAWKAANDPPVEALRG</sequence>
<feature type="transmembrane region" description="Helical" evidence="7">
    <location>
        <begin position="28"/>
        <end position="51"/>
    </location>
</feature>
<dbReference type="RefSeq" id="WP_179921040.1">
    <property type="nucleotide sequence ID" value="NZ_CP058909.1"/>
</dbReference>
<keyword evidence="3 7" id="KW-0812">Transmembrane</keyword>
<evidence type="ECO:0000256" key="3">
    <source>
        <dbReference type="ARBA" id="ARBA00022692"/>
    </source>
</evidence>
<dbReference type="Proteomes" id="UP000509346">
    <property type="component" value="Chromosome"/>
</dbReference>
<organism evidence="10 11">
    <name type="scientific">Halosimplex pelagicum</name>
    <dbReference type="NCBI Taxonomy" id="869886"/>
    <lineage>
        <taxon>Archaea</taxon>
        <taxon>Methanobacteriati</taxon>
        <taxon>Methanobacteriota</taxon>
        <taxon>Stenosarchaea group</taxon>
        <taxon>Halobacteria</taxon>
        <taxon>Halobacteriales</taxon>
        <taxon>Haloarculaceae</taxon>
        <taxon>Halosimplex</taxon>
    </lineage>
</organism>
<evidence type="ECO:0000256" key="7">
    <source>
        <dbReference type="SAM" id="Phobius"/>
    </source>
</evidence>
<evidence type="ECO:0000256" key="6">
    <source>
        <dbReference type="ARBA" id="ARBA00038076"/>
    </source>
</evidence>
<dbReference type="EMBL" id="CP058909">
    <property type="protein sequence ID" value="QLH81232.1"/>
    <property type="molecule type" value="Genomic_DNA"/>
</dbReference>
<keyword evidence="11" id="KW-1185">Reference proteome</keyword>
<dbReference type="GO" id="GO:0005886">
    <property type="term" value="C:plasma membrane"/>
    <property type="evidence" value="ECO:0007669"/>
    <property type="project" value="UniProtKB-SubCell"/>
</dbReference>
<keyword evidence="4 7" id="KW-1133">Transmembrane helix</keyword>
<protein>
    <submittedName>
        <fullName evidence="10">ABC transporter permease</fullName>
    </submittedName>
</protein>
<feature type="domain" description="ABC3 transporter permease C-terminal" evidence="8">
    <location>
        <begin position="258"/>
        <end position="375"/>
    </location>
</feature>
<dbReference type="AlphaFoldDB" id="A0A7D5TRD8"/>
<gene>
    <name evidence="10" type="ORF">HZS54_06060</name>
</gene>
<evidence type="ECO:0000259" key="8">
    <source>
        <dbReference type="Pfam" id="PF02687"/>
    </source>
</evidence>
<reference evidence="10 11" key="1">
    <citation type="submission" date="2020-07" db="EMBL/GenBank/DDBJ databases">
        <title>Halosimplex litoreum sp. nov. and Halosimplex rubrum sp. nov., isolated from different salt environments.</title>
        <authorList>
            <person name="Cui H."/>
        </authorList>
    </citation>
    <scope>NUCLEOTIDE SEQUENCE [LARGE SCALE GENOMIC DNA]</scope>
    <source>
        <strain evidence="10 11">R2</strain>
    </source>
</reference>
<evidence type="ECO:0000256" key="2">
    <source>
        <dbReference type="ARBA" id="ARBA00022475"/>
    </source>
</evidence>